<dbReference type="Proteomes" id="UP000265566">
    <property type="component" value="Chromosome 5"/>
</dbReference>
<keyword evidence="3 10" id="KW-0812">Transmembrane</keyword>
<evidence type="ECO:0000256" key="8">
    <source>
        <dbReference type="ARBA" id="ARBA00023170"/>
    </source>
</evidence>
<dbReference type="PANTHER" id="PTHR48061:SF50">
    <property type="entry name" value="LEUCINE-RICH REPEAT-CONTAINING N-TERMINAL PLANT-TYPE DOMAIN-CONTAINING PROTEIN"/>
    <property type="match status" value="1"/>
</dbReference>
<proteinExistence type="predicted"/>
<evidence type="ECO:0000256" key="10">
    <source>
        <dbReference type="SAM" id="Phobius"/>
    </source>
</evidence>
<evidence type="ECO:0000256" key="7">
    <source>
        <dbReference type="ARBA" id="ARBA00023136"/>
    </source>
</evidence>
<dbReference type="InterPro" id="IPR046956">
    <property type="entry name" value="RLP23-like"/>
</dbReference>
<dbReference type="PANTHER" id="PTHR48061">
    <property type="entry name" value="LEUCINE-RICH REPEAT RECEPTOR PROTEIN KINASE EMS1-LIKE-RELATED"/>
    <property type="match status" value="1"/>
</dbReference>
<dbReference type="EMBL" id="PSQE01000005">
    <property type="protein sequence ID" value="RHN57387.1"/>
    <property type="molecule type" value="Genomic_DNA"/>
</dbReference>
<evidence type="ECO:0000313" key="12">
    <source>
        <dbReference type="EMBL" id="RHN57387.1"/>
    </source>
</evidence>
<dbReference type="InterPro" id="IPR032675">
    <property type="entry name" value="LRR_dom_sf"/>
</dbReference>
<evidence type="ECO:0000256" key="6">
    <source>
        <dbReference type="ARBA" id="ARBA00022989"/>
    </source>
</evidence>
<feature type="transmembrane region" description="Helical" evidence="10">
    <location>
        <begin position="122"/>
        <end position="140"/>
    </location>
</feature>
<dbReference type="Gene3D" id="3.80.10.10">
    <property type="entry name" value="Ribonuclease Inhibitor"/>
    <property type="match status" value="1"/>
</dbReference>
<accession>A0A396I3H8</accession>
<dbReference type="InterPro" id="IPR013210">
    <property type="entry name" value="LRR_N_plant-typ"/>
</dbReference>
<keyword evidence="2" id="KW-0433">Leucine-rich repeat</keyword>
<dbReference type="AlphaFoldDB" id="A0A396I3H8"/>
<gene>
    <name evidence="12" type="ORF">MtrunA17_Chr5g0439841</name>
</gene>
<evidence type="ECO:0000256" key="3">
    <source>
        <dbReference type="ARBA" id="ARBA00022692"/>
    </source>
</evidence>
<name>A0A396I3H8_MEDTR</name>
<evidence type="ECO:0000256" key="1">
    <source>
        <dbReference type="ARBA" id="ARBA00004479"/>
    </source>
</evidence>
<keyword evidence="4" id="KW-0732">Signal</keyword>
<dbReference type="Pfam" id="PF08263">
    <property type="entry name" value="LRRNT_2"/>
    <property type="match status" value="1"/>
</dbReference>
<evidence type="ECO:0000256" key="4">
    <source>
        <dbReference type="ARBA" id="ARBA00022729"/>
    </source>
</evidence>
<evidence type="ECO:0000256" key="9">
    <source>
        <dbReference type="ARBA" id="ARBA00023180"/>
    </source>
</evidence>
<sequence>MGSCFVLLSYFTFHLFLLLLFTHFTSYTFSLCNYHDSFALLQFKNLLLVNGISSQHDIWPSCSSFSLKTDSWKNNTDCCEWYGVMCDTVLDHVIGLDLRCNNLKGELHLNSTIFKLKHLQRLNWLLMIFSGLRCMMILVIW</sequence>
<keyword evidence="5" id="KW-0677">Repeat</keyword>
<feature type="domain" description="Leucine-rich repeat-containing N-terminal plant-type" evidence="11">
    <location>
        <begin position="35"/>
        <end position="87"/>
    </location>
</feature>
<evidence type="ECO:0000259" key="11">
    <source>
        <dbReference type="Pfam" id="PF08263"/>
    </source>
</evidence>
<evidence type="ECO:0000256" key="2">
    <source>
        <dbReference type="ARBA" id="ARBA00022614"/>
    </source>
</evidence>
<evidence type="ECO:0000256" key="5">
    <source>
        <dbReference type="ARBA" id="ARBA00022737"/>
    </source>
</evidence>
<comment type="subcellular location">
    <subcellularLocation>
        <location evidence="1">Membrane</location>
        <topology evidence="1">Single-pass type I membrane protein</topology>
    </subcellularLocation>
</comment>
<dbReference type="SUPFAM" id="SSF52058">
    <property type="entry name" value="L domain-like"/>
    <property type="match status" value="1"/>
</dbReference>
<keyword evidence="8" id="KW-0675">Receptor</keyword>
<evidence type="ECO:0000313" key="13">
    <source>
        <dbReference type="Proteomes" id="UP000265566"/>
    </source>
</evidence>
<keyword evidence="6 10" id="KW-1133">Transmembrane helix</keyword>
<reference evidence="13" key="1">
    <citation type="journal article" date="2018" name="Nat. Plants">
        <title>Whole-genome landscape of Medicago truncatula symbiotic genes.</title>
        <authorList>
            <person name="Pecrix Y."/>
            <person name="Staton S.E."/>
            <person name="Sallet E."/>
            <person name="Lelandais-Briere C."/>
            <person name="Moreau S."/>
            <person name="Carrere S."/>
            <person name="Blein T."/>
            <person name="Jardinaud M.F."/>
            <person name="Latrasse D."/>
            <person name="Zouine M."/>
            <person name="Zahm M."/>
            <person name="Kreplak J."/>
            <person name="Mayjonade B."/>
            <person name="Satge C."/>
            <person name="Perez M."/>
            <person name="Cauet S."/>
            <person name="Marande W."/>
            <person name="Chantry-Darmon C."/>
            <person name="Lopez-Roques C."/>
            <person name="Bouchez O."/>
            <person name="Berard A."/>
            <person name="Debelle F."/>
            <person name="Munos S."/>
            <person name="Bendahmane A."/>
            <person name="Berges H."/>
            <person name="Niebel A."/>
            <person name="Buitink J."/>
            <person name="Frugier F."/>
            <person name="Benhamed M."/>
            <person name="Crespi M."/>
            <person name="Gouzy J."/>
            <person name="Gamas P."/>
        </authorList>
    </citation>
    <scope>NUCLEOTIDE SEQUENCE [LARGE SCALE GENOMIC DNA]</scope>
    <source>
        <strain evidence="13">cv. Jemalong A17</strain>
    </source>
</reference>
<protein>
    <submittedName>
        <fullName evidence="12">Putative leucine-rich repeat-containing, plant-type, leucine-rich repeat domain, L</fullName>
    </submittedName>
</protein>
<organism evidence="12 13">
    <name type="scientific">Medicago truncatula</name>
    <name type="common">Barrel medic</name>
    <name type="synonym">Medicago tribuloides</name>
    <dbReference type="NCBI Taxonomy" id="3880"/>
    <lineage>
        <taxon>Eukaryota</taxon>
        <taxon>Viridiplantae</taxon>
        <taxon>Streptophyta</taxon>
        <taxon>Embryophyta</taxon>
        <taxon>Tracheophyta</taxon>
        <taxon>Spermatophyta</taxon>
        <taxon>Magnoliopsida</taxon>
        <taxon>eudicotyledons</taxon>
        <taxon>Gunneridae</taxon>
        <taxon>Pentapetalae</taxon>
        <taxon>rosids</taxon>
        <taxon>fabids</taxon>
        <taxon>Fabales</taxon>
        <taxon>Fabaceae</taxon>
        <taxon>Papilionoideae</taxon>
        <taxon>50 kb inversion clade</taxon>
        <taxon>NPAAA clade</taxon>
        <taxon>Hologalegina</taxon>
        <taxon>IRL clade</taxon>
        <taxon>Trifolieae</taxon>
        <taxon>Medicago</taxon>
    </lineage>
</organism>
<dbReference type="Gramene" id="rna32926">
    <property type="protein sequence ID" value="RHN57387.1"/>
    <property type="gene ID" value="gene32926"/>
</dbReference>
<keyword evidence="9" id="KW-0325">Glycoprotein</keyword>
<keyword evidence="7 10" id="KW-0472">Membrane</keyword>
<comment type="caution">
    <text evidence="12">The sequence shown here is derived from an EMBL/GenBank/DDBJ whole genome shotgun (WGS) entry which is preliminary data.</text>
</comment>
<dbReference type="GO" id="GO:0016020">
    <property type="term" value="C:membrane"/>
    <property type="evidence" value="ECO:0007669"/>
    <property type="project" value="UniProtKB-SubCell"/>
</dbReference>